<name>A0A0C2YIA7_HEBCY</name>
<organism evidence="1 2">
    <name type="scientific">Hebeloma cylindrosporum</name>
    <dbReference type="NCBI Taxonomy" id="76867"/>
    <lineage>
        <taxon>Eukaryota</taxon>
        <taxon>Fungi</taxon>
        <taxon>Dikarya</taxon>
        <taxon>Basidiomycota</taxon>
        <taxon>Agaricomycotina</taxon>
        <taxon>Agaricomycetes</taxon>
        <taxon>Agaricomycetidae</taxon>
        <taxon>Agaricales</taxon>
        <taxon>Agaricineae</taxon>
        <taxon>Hymenogastraceae</taxon>
        <taxon>Hebeloma</taxon>
    </lineage>
</organism>
<proteinExistence type="predicted"/>
<keyword evidence="2" id="KW-1185">Reference proteome</keyword>
<reference evidence="1 2" key="1">
    <citation type="submission" date="2014-04" db="EMBL/GenBank/DDBJ databases">
        <authorList>
            <consortium name="DOE Joint Genome Institute"/>
            <person name="Kuo A."/>
            <person name="Gay G."/>
            <person name="Dore J."/>
            <person name="Kohler A."/>
            <person name="Nagy L.G."/>
            <person name="Floudas D."/>
            <person name="Copeland A."/>
            <person name="Barry K.W."/>
            <person name="Cichocki N."/>
            <person name="Veneault-Fourrey C."/>
            <person name="LaButti K."/>
            <person name="Lindquist E.A."/>
            <person name="Lipzen A."/>
            <person name="Lundell T."/>
            <person name="Morin E."/>
            <person name="Murat C."/>
            <person name="Sun H."/>
            <person name="Tunlid A."/>
            <person name="Henrissat B."/>
            <person name="Grigoriev I.V."/>
            <person name="Hibbett D.S."/>
            <person name="Martin F."/>
            <person name="Nordberg H.P."/>
            <person name="Cantor M.N."/>
            <person name="Hua S.X."/>
        </authorList>
    </citation>
    <scope>NUCLEOTIDE SEQUENCE [LARGE SCALE GENOMIC DNA]</scope>
    <source>
        <strain evidence="2">h7</strain>
    </source>
</reference>
<dbReference type="Proteomes" id="UP000053424">
    <property type="component" value="Unassembled WGS sequence"/>
</dbReference>
<gene>
    <name evidence="1" type="ORF">M413DRAFT_446170</name>
</gene>
<evidence type="ECO:0000313" key="2">
    <source>
        <dbReference type="Proteomes" id="UP000053424"/>
    </source>
</evidence>
<dbReference type="AlphaFoldDB" id="A0A0C2YIA7"/>
<dbReference type="HOGENOM" id="CLU_2236911_0_0_1"/>
<accession>A0A0C2YIA7</accession>
<sequence>MRLFDQWKWFKKASGMESNSKDMRIERSRERVAALEIPESVRKALVKSQEPVAREIKFTPNFVGLAGSDSFHFFIFMHVKSRYSFPATMLPGTLDGKYEPNPDVY</sequence>
<protein>
    <submittedName>
        <fullName evidence="1">Uncharacterized protein</fullName>
    </submittedName>
</protein>
<evidence type="ECO:0000313" key="1">
    <source>
        <dbReference type="EMBL" id="KIM40792.1"/>
    </source>
</evidence>
<reference evidence="2" key="2">
    <citation type="submission" date="2015-01" db="EMBL/GenBank/DDBJ databases">
        <title>Evolutionary Origins and Diversification of the Mycorrhizal Mutualists.</title>
        <authorList>
            <consortium name="DOE Joint Genome Institute"/>
            <consortium name="Mycorrhizal Genomics Consortium"/>
            <person name="Kohler A."/>
            <person name="Kuo A."/>
            <person name="Nagy L.G."/>
            <person name="Floudas D."/>
            <person name="Copeland A."/>
            <person name="Barry K.W."/>
            <person name="Cichocki N."/>
            <person name="Veneault-Fourrey C."/>
            <person name="LaButti K."/>
            <person name="Lindquist E.A."/>
            <person name="Lipzen A."/>
            <person name="Lundell T."/>
            <person name="Morin E."/>
            <person name="Murat C."/>
            <person name="Riley R."/>
            <person name="Ohm R."/>
            <person name="Sun H."/>
            <person name="Tunlid A."/>
            <person name="Henrissat B."/>
            <person name="Grigoriev I.V."/>
            <person name="Hibbett D.S."/>
            <person name="Martin F."/>
        </authorList>
    </citation>
    <scope>NUCLEOTIDE SEQUENCE [LARGE SCALE GENOMIC DNA]</scope>
    <source>
        <strain evidence="2">h7</strain>
    </source>
</reference>
<dbReference type="EMBL" id="KN831782">
    <property type="protein sequence ID" value="KIM40792.1"/>
    <property type="molecule type" value="Genomic_DNA"/>
</dbReference>